<organism evidence="2 3">
    <name type="scientific">Corynebacterium riegelii</name>
    <dbReference type="NCBI Taxonomy" id="156976"/>
    <lineage>
        <taxon>Bacteria</taxon>
        <taxon>Bacillati</taxon>
        <taxon>Actinomycetota</taxon>
        <taxon>Actinomycetes</taxon>
        <taxon>Mycobacteriales</taxon>
        <taxon>Corynebacteriaceae</taxon>
        <taxon>Corynebacterium</taxon>
    </lineage>
</organism>
<dbReference type="Proteomes" id="UP000060016">
    <property type="component" value="Chromosome"/>
</dbReference>
<keyword evidence="1" id="KW-0812">Transmembrane</keyword>
<protein>
    <submittedName>
        <fullName evidence="2">ABC transporter permease</fullName>
    </submittedName>
</protein>
<feature type="transmembrane region" description="Helical" evidence="1">
    <location>
        <begin position="12"/>
        <end position="38"/>
    </location>
</feature>
<dbReference type="RefSeq" id="WP_232305785.1">
    <property type="nucleotide sequence ID" value="NZ_CP012342.1"/>
</dbReference>
<keyword evidence="1" id="KW-1133">Transmembrane helix</keyword>
<reference evidence="2 3" key="1">
    <citation type="submission" date="2015-08" db="EMBL/GenBank/DDBJ databases">
        <authorList>
            <person name="Babu N.S."/>
            <person name="Beckwith C.J."/>
            <person name="Beseler K.G."/>
            <person name="Brison A."/>
            <person name="Carone J.V."/>
            <person name="Caskin T.P."/>
            <person name="Diamond M."/>
            <person name="Durham M.E."/>
            <person name="Foxe J.M."/>
            <person name="Go M."/>
            <person name="Henderson B.A."/>
            <person name="Jones I.B."/>
            <person name="McGettigan J.A."/>
            <person name="Micheletti S.J."/>
            <person name="Nasrallah M.E."/>
            <person name="Ortiz D."/>
            <person name="Piller C.R."/>
            <person name="Privatt S.R."/>
            <person name="Schneider S.L."/>
            <person name="Sharp S."/>
            <person name="Smith T.C."/>
            <person name="Stanton J.D."/>
            <person name="Ullery H.E."/>
            <person name="Wilson R.J."/>
            <person name="Serrano M.G."/>
            <person name="Buck G."/>
            <person name="Lee V."/>
            <person name="Wang Y."/>
            <person name="Carvalho R."/>
            <person name="Voegtly L."/>
            <person name="Shi R."/>
            <person name="Duckworth R."/>
            <person name="Johnson A."/>
            <person name="Loviza R."/>
            <person name="Walstead R."/>
            <person name="Shah Z."/>
            <person name="Kiflezghi M."/>
            <person name="Wade K."/>
            <person name="Ball S.L."/>
            <person name="Bradley K.W."/>
            <person name="Asai D.J."/>
            <person name="Bowman C.A."/>
            <person name="Russell D.A."/>
            <person name="Pope W.H."/>
            <person name="Jacobs-Sera D."/>
            <person name="Hendrix R.W."/>
            <person name="Hatfull G.F."/>
        </authorList>
    </citation>
    <scope>NUCLEOTIDE SEQUENCE [LARGE SCALE GENOMIC DNA]</scope>
    <source>
        <strain evidence="2 3">PUDD_83A45</strain>
    </source>
</reference>
<evidence type="ECO:0000256" key="1">
    <source>
        <dbReference type="SAM" id="Phobius"/>
    </source>
</evidence>
<name>A0A0K1RBQ1_9CORY</name>
<dbReference type="EMBL" id="CP012342">
    <property type="protein sequence ID" value="AKV58621.1"/>
    <property type="molecule type" value="Genomic_DNA"/>
</dbReference>
<dbReference type="AlphaFoldDB" id="A0A0K1RBQ1"/>
<gene>
    <name evidence="2" type="ORF">AK829_04900</name>
</gene>
<sequence>MLNPLTALSLGASGWILVMGLNRPIVSATVLAIALILGTLKTRNFALIAAVAALAVPVALSMVLIHAPYGQDRIAPLITKDGLAIAGVLALRFSALMACILSAGVFIRVPGLAKVLQVRRGGNRLSYIAGATLQLIPQASARVRAVRDANRLQARPITAKTVVPHVIMPVLSELLTLSAHRGRALETAGYGIAGPRTVLRPVHDSTLQRIIRIAAPLVCLGVAIWI</sequence>
<feature type="transmembrane region" description="Helical" evidence="1">
    <location>
        <begin position="85"/>
        <end position="107"/>
    </location>
</feature>
<dbReference type="KEGG" id="crie:AK829_04900"/>
<keyword evidence="1" id="KW-0472">Membrane</keyword>
<evidence type="ECO:0000313" key="2">
    <source>
        <dbReference type="EMBL" id="AKV58621.1"/>
    </source>
</evidence>
<accession>A0A0K1RBQ1</accession>
<evidence type="ECO:0000313" key="3">
    <source>
        <dbReference type="Proteomes" id="UP000060016"/>
    </source>
</evidence>
<dbReference type="PATRIC" id="fig|156976.3.peg.973"/>
<proteinExistence type="predicted"/>
<dbReference type="STRING" id="156976.AK829_04900"/>
<keyword evidence="3" id="KW-1185">Reference proteome</keyword>
<feature type="transmembrane region" description="Helical" evidence="1">
    <location>
        <begin position="45"/>
        <end position="65"/>
    </location>
</feature>